<evidence type="ECO:0000256" key="3">
    <source>
        <dbReference type="ARBA" id="ARBA00011245"/>
    </source>
</evidence>
<keyword evidence="7 13" id="KW-0560">Oxidoreductase</keyword>
<accession>A0A507CUU8</accession>
<dbReference type="GO" id="GO:0005737">
    <property type="term" value="C:cytoplasm"/>
    <property type="evidence" value="ECO:0007669"/>
    <property type="project" value="TreeGrafter"/>
</dbReference>
<dbReference type="GO" id="GO:0019878">
    <property type="term" value="P:lysine biosynthetic process via aminoadipic acid"/>
    <property type="evidence" value="ECO:0007669"/>
    <property type="project" value="UniProtKB-UniPathway"/>
</dbReference>
<feature type="disulfide bond" evidence="16">
    <location>
        <begin position="207"/>
        <end position="251"/>
    </location>
</feature>
<evidence type="ECO:0000256" key="14">
    <source>
        <dbReference type="PIRSR" id="PIRSR018250-1"/>
    </source>
</evidence>
<dbReference type="SMART" id="SM01002">
    <property type="entry name" value="AlaDh_PNT_C"/>
    <property type="match status" value="1"/>
</dbReference>
<feature type="binding site" evidence="15">
    <location>
        <position position="253"/>
    </location>
    <ligand>
        <name>NAD(+)</name>
        <dbReference type="ChEBI" id="CHEBI:57540"/>
    </ligand>
</feature>
<dbReference type="EMBL" id="QEAN01000215">
    <property type="protein sequence ID" value="TPX42939.1"/>
    <property type="molecule type" value="Genomic_DNA"/>
</dbReference>
<proteinExistence type="inferred from homology"/>
<dbReference type="CDD" id="cd12188">
    <property type="entry name" value="SDH"/>
    <property type="match status" value="1"/>
</dbReference>
<evidence type="ECO:0000313" key="22">
    <source>
        <dbReference type="Proteomes" id="UP000320475"/>
    </source>
</evidence>
<evidence type="ECO:0000256" key="6">
    <source>
        <dbReference type="ARBA" id="ARBA00022605"/>
    </source>
</evidence>
<evidence type="ECO:0000256" key="4">
    <source>
        <dbReference type="ARBA" id="ARBA00012847"/>
    </source>
</evidence>
<evidence type="ECO:0000256" key="5">
    <source>
        <dbReference type="ARBA" id="ARBA00021221"/>
    </source>
</evidence>
<sequence length="372" mass="40880">MHALAPHLWLRAETKRNEHRTALTPSAVKVLIEAGFQITVEKSPQSIFNTAEYAQVAGVELADAGTWQTAPKETYVVGLKELPENDSAPLPHTHIMFAHCYKRQSGWRETLSRFARGHGLLLDLEFLQDDNGRRVAAFGYHAGFAGSALALDVWAHQRNSPGTEYPYVKPYPTDKELIAHVAARLASAVAKCGTQPTVMVMGALGRCGRGAIDMARAAGIPDDRIVKWDVAETAKGGPFAEILDASIFVNCIYLSTAIPPFLTVDMLQRPRELSVVCDVSCDTTNPNNPLPIYADTTTFGEPVLHLITKGEAPLDVIAIDHLPTLLPREASEAFSRDLLPSLLQLKERHTARVWTDAEALFHKKVEEMKSSQ</sequence>
<comment type="caution">
    <text evidence="19">The sequence shown here is derived from an EMBL/GenBank/DDBJ whole genome shotgun (WGS) entry which is preliminary data.</text>
</comment>
<keyword evidence="8 13" id="KW-0520">NAD</keyword>
<evidence type="ECO:0000313" key="19">
    <source>
        <dbReference type="EMBL" id="TPX42939.1"/>
    </source>
</evidence>
<dbReference type="STRING" id="286115.A0A507CUU8"/>
<dbReference type="PIRSF" id="PIRSF018250">
    <property type="entry name" value="Saccharopine_DH_Lys"/>
    <property type="match status" value="1"/>
</dbReference>
<keyword evidence="21" id="KW-1185">Reference proteome</keyword>
<evidence type="ECO:0000313" key="20">
    <source>
        <dbReference type="EMBL" id="TPX46062.1"/>
    </source>
</evidence>
<evidence type="ECO:0000256" key="9">
    <source>
        <dbReference type="ARBA" id="ARBA00023154"/>
    </source>
</evidence>
<evidence type="ECO:0000256" key="16">
    <source>
        <dbReference type="PIRSR" id="PIRSR018250-4"/>
    </source>
</evidence>
<feature type="domain" description="Alanine dehydrogenase/pyridine nucleotide transhydrogenase NAD(H)-binding" evidence="17">
    <location>
        <begin position="177"/>
        <end position="318"/>
    </location>
</feature>
<comment type="similarity">
    <text evidence="2 13">Belongs to the AlaDH/PNT family.</text>
</comment>
<dbReference type="UniPathway" id="UPA00033">
    <property type="reaction ID" value="UER00034"/>
</dbReference>
<evidence type="ECO:0000256" key="11">
    <source>
        <dbReference type="ARBA" id="ARBA00033228"/>
    </source>
</evidence>
<evidence type="ECO:0000256" key="13">
    <source>
        <dbReference type="PIRNR" id="PIRNR018250"/>
    </source>
</evidence>
<feature type="binding site" evidence="15">
    <location>
        <position position="133"/>
    </location>
    <ligand>
        <name>NAD(+)</name>
        <dbReference type="ChEBI" id="CHEBI:57540"/>
    </ligand>
</feature>
<evidence type="ECO:0000313" key="21">
    <source>
        <dbReference type="Proteomes" id="UP000317494"/>
    </source>
</evidence>
<evidence type="ECO:0000256" key="10">
    <source>
        <dbReference type="ARBA" id="ARBA00023157"/>
    </source>
</evidence>
<dbReference type="SUPFAM" id="SSF51735">
    <property type="entry name" value="NAD(P)-binding Rossmann-fold domains"/>
    <property type="match status" value="1"/>
</dbReference>
<comment type="catalytic activity">
    <reaction evidence="12 13">
        <text>L-saccharopine + NAD(+) + H2O = L-lysine + 2-oxoglutarate + NADH + H(+)</text>
        <dbReference type="Rhea" id="RHEA:12440"/>
        <dbReference type="ChEBI" id="CHEBI:15377"/>
        <dbReference type="ChEBI" id="CHEBI:15378"/>
        <dbReference type="ChEBI" id="CHEBI:16810"/>
        <dbReference type="ChEBI" id="CHEBI:32551"/>
        <dbReference type="ChEBI" id="CHEBI:57540"/>
        <dbReference type="ChEBI" id="CHEBI:57945"/>
        <dbReference type="ChEBI" id="CHEBI:57951"/>
        <dbReference type="EC" id="1.5.1.7"/>
    </reaction>
</comment>
<keyword evidence="9 13" id="KW-0457">Lysine biosynthesis</keyword>
<evidence type="ECO:0000256" key="12">
    <source>
        <dbReference type="ARBA" id="ARBA00047860"/>
    </source>
</evidence>
<dbReference type="InterPro" id="IPR036291">
    <property type="entry name" value="NAD(P)-bd_dom_sf"/>
</dbReference>
<feature type="active site" description="Proton donor" evidence="14">
    <location>
        <position position="99"/>
    </location>
</feature>
<dbReference type="AlphaFoldDB" id="A0A507CUU8"/>
<dbReference type="Pfam" id="PF05222">
    <property type="entry name" value="AlaDh_PNT_N"/>
    <property type="match status" value="1"/>
</dbReference>
<reference evidence="21 22" key="1">
    <citation type="journal article" date="2019" name="Sci. Rep.">
        <title>Comparative genomics of chytrid fungi reveal insights into the obligate biotrophic and pathogenic lifestyle of Synchytrium endobioticum.</title>
        <authorList>
            <person name="van de Vossenberg B.T.L.H."/>
            <person name="Warris S."/>
            <person name="Nguyen H.D.T."/>
            <person name="van Gent-Pelzer M.P.E."/>
            <person name="Joly D.L."/>
            <person name="van de Geest H.C."/>
            <person name="Bonants P.J.M."/>
            <person name="Smith D.S."/>
            <person name="Levesque C.A."/>
            <person name="van der Lee T.A.J."/>
        </authorList>
    </citation>
    <scope>NUCLEOTIDE SEQUENCE [LARGE SCALE GENOMIC DNA]</scope>
    <source>
        <strain evidence="20 22">LEV6574</strain>
        <strain evidence="19 21">MB42</strain>
    </source>
</reference>
<dbReference type="InterPro" id="IPR027281">
    <property type="entry name" value="Lys1"/>
</dbReference>
<dbReference type="GO" id="GO:0004754">
    <property type="term" value="F:saccharopine dehydrogenase (NAD+, L-lysine-forming) activity"/>
    <property type="evidence" value="ECO:0007669"/>
    <property type="project" value="UniProtKB-EC"/>
</dbReference>
<evidence type="ECO:0000256" key="2">
    <source>
        <dbReference type="ARBA" id="ARBA00005689"/>
    </source>
</evidence>
<dbReference type="PANTHER" id="PTHR11133">
    <property type="entry name" value="SACCHAROPINE DEHYDROGENASE"/>
    <property type="match status" value="1"/>
</dbReference>
<name>A0A507CUU8_9FUNG</name>
<evidence type="ECO:0000256" key="8">
    <source>
        <dbReference type="ARBA" id="ARBA00023027"/>
    </source>
</evidence>
<dbReference type="InterPro" id="IPR007698">
    <property type="entry name" value="AlaDH/PNT_NAD(H)-bd"/>
</dbReference>
<dbReference type="InterPro" id="IPR007886">
    <property type="entry name" value="AlaDH/PNT_N"/>
</dbReference>
<feature type="binding site" evidence="15">
    <location>
        <position position="279"/>
    </location>
    <ligand>
        <name>NAD(+)</name>
        <dbReference type="ChEBI" id="CHEBI:57540"/>
    </ligand>
</feature>
<dbReference type="InterPro" id="IPR051168">
    <property type="entry name" value="AASS"/>
</dbReference>
<organism evidence="19 21">
    <name type="scientific">Synchytrium endobioticum</name>
    <dbReference type="NCBI Taxonomy" id="286115"/>
    <lineage>
        <taxon>Eukaryota</taxon>
        <taxon>Fungi</taxon>
        <taxon>Fungi incertae sedis</taxon>
        <taxon>Chytridiomycota</taxon>
        <taxon>Chytridiomycota incertae sedis</taxon>
        <taxon>Chytridiomycetes</taxon>
        <taxon>Synchytriales</taxon>
        <taxon>Synchytriaceae</taxon>
        <taxon>Synchytrium</taxon>
    </lineage>
</organism>
<feature type="binding site" evidence="15">
    <location>
        <position position="229"/>
    </location>
    <ligand>
        <name>NAD(+)</name>
        <dbReference type="ChEBI" id="CHEBI:57540"/>
    </ligand>
</feature>
<dbReference type="FunFam" id="3.40.50.720:FF:000217">
    <property type="entry name" value="Saccharopine dehydrogenase [NAD(+), L-lysine-forming]"/>
    <property type="match status" value="1"/>
</dbReference>
<dbReference type="PANTHER" id="PTHR11133:SF23">
    <property type="entry name" value="SACCHAROPINE DEHYDROGENASE [NAD(+), L-LYSINE-FORMING]"/>
    <property type="match status" value="1"/>
</dbReference>
<dbReference type="SUPFAM" id="SSF52283">
    <property type="entry name" value="Formate/glycerate dehydrogenase catalytic domain-like"/>
    <property type="match status" value="1"/>
</dbReference>
<dbReference type="Proteomes" id="UP000320475">
    <property type="component" value="Unassembled WGS sequence"/>
</dbReference>
<evidence type="ECO:0000256" key="15">
    <source>
        <dbReference type="PIRSR" id="PIRSR018250-3"/>
    </source>
</evidence>
<dbReference type="EMBL" id="QEAM01000116">
    <property type="protein sequence ID" value="TPX46062.1"/>
    <property type="molecule type" value="Genomic_DNA"/>
</dbReference>
<feature type="binding site" evidence="15">
    <location>
        <begin position="319"/>
        <end position="322"/>
    </location>
    <ligand>
        <name>NAD(+)</name>
        <dbReference type="ChEBI" id="CHEBI:57540"/>
    </ligand>
</feature>
<protein>
    <recommendedName>
        <fullName evidence="5 13">Saccharopine dehydrogenase [NAD(+), L-lysine-forming]</fullName>
        <shortName evidence="13">SDH</shortName>
        <ecNumber evidence="4 13">1.5.1.7</ecNumber>
    </recommendedName>
    <alternativeName>
        <fullName evidence="11 13">Lysine--2-oxoglutarate reductase</fullName>
    </alternativeName>
</protein>
<keyword evidence="10" id="KW-1015">Disulfide bond</keyword>
<evidence type="ECO:0000259" key="17">
    <source>
        <dbReference type="SMART" id="SM01002"/>
    </source>
</evidence>
<gene>
    <name evidence="19" type="primary">LYS1</name>
    <name evidence="20" type="ORF">SeLEV6574_g03447</name>
    <name evidence="19" type="ORF">SeMB42_g04926</name>
</gene>
<feature type="binding site" evidence="15">
    <location>
        <position position="233"/>
    </location>
    <ligand>
        <name>NAD(+)</name>
        <dbReference type="ChEBI" id="CHEBI:57540"/>
    </ligand>
</feature>
<feature type="binding site" evidence="15">
    <location>
        <begin position="205"/>
        <end position="206"/>
    </location>
    <ligand>
        <name>NAD(+)</name>
        <dbReference type="ChEBI" id="CHEBI:57540"/>
    </ligand>
</feature>
<feature type="active site" description="Proton acceptor" evidence="14">
    <location>
        <position position="80"/>
    </location>
</feature>
<dbReference type="OrthoDB" id="265306at2759"/>
<dbReference type="SMART" id="SM01003">
    <property type="entry name" value="AlaDh_PNT_N"/>
    <property type="match status" value="1"/>
</dbReference>
<evidence type="ECO:0000256" key="1">
    <source>
        <dbReference type="ARBA" id="ARBA00004884"/>
    </source>
</evidence>
<comment type="pathway">
    <text evidence="1 13">Amino-acid biosynthesis; L-lysine biosynthesis via AAA pathway; L-lysine from L-alpha-aminoadipate (fungal route): step 3/3.</text>
</comment>
<evidence type="ECO:0000259" key="18">
    <source>
        <dbReference type="SMART" id="SM01003"/>
    </source>
</evidence>
<evidence type="ECO:0000256" key="7">
    <source>
        <dbReference type="ARBA" id="ARBA00023002"/>
    </source>
</evidence>
<comment type="subunit">
    <text evidence="3">Monomer.</text>
</comment>
<keyword evidence="6 13" id="KW-0028">Amino-acid biosynthesis</keyword>
<dbReference type="EC" id="1.5.1.7" evidence="4 13"/>
<dbReference type="Gene3D" id="3.40.50.720">
    <property type="entry name" value="NAD(P)-binding Rossmann-like Domain"/>
    <property type="match status" value="2"/>
</dbReference>
<feature type="domain" description="Alanine dehydrogenase/pyridine nucleotide transhydrogenase N-terminal" evidence="18">
    <location>
        <begin position="9"/>
        <end position="145"/>
    </location>
</feature>
<dbReference type="VEuPathDB" id="FungiDB:SeMB42_g04926"/>
<dbReference type="Proteomes" id="UP000317494">
    <property type="component" value="Unassembled WGS sequence"/>
</dbReference>